<organism evidence="1 2">
    <name type="scientific">Elysia crispata</name>
    <name type="common">lettuce slug</name>
    <dbReference type="NCBI Taxonomy" id="231223"/>
    <lineage>
        <taxon>Eukaryota</taxon>
        <taxon>Metazoa</taxon>
        <taxon>Spiralia</taxon>
        <taxon>Lophotrochozoa</taxon>
        <taxon>Mollusca</taxon>
        <taxon>Gastropoda</taxon>
        <taxon>Heterobranchia</taxon>
        <taxon>Euthyneura</taxon>
        <taxon>Panpulmonata</taxon>
        <taxon>Sacoglossa</taxon>
        <taxon>Placobranchoidea</taxon>
        <taxon>Plakobranchidae</taxon>
        <taxon>Elysia</taxon>
    </lineage>
</organism>
<reference evidence="1" key="1">
    <citation type="journal article" date="2023" name="G3 (Bethesda)">
        <title>A reference genome for the long-term kleptoplast-retaining sea slug Elysia crispata morphotype clarki.</title>
        <authorList>
            <person name="Eastman K.E."/>
            <person name="Pendleton A.L."/>
            <person name="Shaikh M.A."/>
            <person name="Suttiyut T."/>
            <person name="Ogas R."/>
            <person name="Tomko P."/>
            <person name="Gavelis G."/>
            <person name="Widhalm J.R."/>
            <person name="Wisecaver J.H."/>
        </authorList>
    </citation>
    <scope>NUCLEOTIDE SEQUENCE</scope>
    <source>
        <strain evidence="1">ECLA1</strain>
    </source>
</reference>
<sequence>MDWSGKRLECLSQTKYYDLISQKFRISQLSLAILVRPHRRVSGPARESLRELKPRLCTPSVSFSLEK</sequence>
<comment type="caution">
    <text evidence="1">The sequence shown here is derived from an EMBL/GenBank/DDBJ whole genome shotgun (WGS) entry which is preliminary data.</text>
</comment>
<evidence type="ECO:0000313" key="2">
    <source>
        <dbReference type="Proteomes" id="UP001283361"/>
    </source>
</evidence>
<evidence type="ECO:0000313" key="1">
    <source>
        <dbReference type="EMBL" id="KAK3757827.1"/>
    </source>
</evidence>
<proteinExistence type="predicted"/>
<dbReference type="AlphaFoldDB" id="A0AAE0YX45"/>
<keyword evidence="2" id="KW-1185">Reference proteome</keyword>
<name>A0AAE0YX45_9GAST</name>
<gene>
    <name evidence="1" type="ORF">RRG08_049110</name>
</gene>
<dbReference type="EMBL" id="JAWDGP010005318">
    <property type="protein sequence ID" value="KAK3757827.1"/>
    <property type="molecule type" value="Genomic_DNA"/>
</dbReference>
<accession>A0AAE0YX45</accession>
<dbReference type="Proteomes" id="UP001283361">
    <property type="component" value="Unassembled WGS sequence"/>
</dbReference>
<protein>
    <submittedName>
        <fullName evidence="1">Uncharacterized protein</fullName>
    </submittedName>
</protein>